<evidence type="ECO:0000313" key="3">
    <source>
        <dbReference type="Proteomes" id="UP000438429"/>
    </source>
</evidence>
<feature type="compositionally biased region" description="Basic and acidic residues" evidence="1">
    <location>
        <begin position="12"/>
        <end position="21"/>
    </location>
</feature>
<name>A0A6A4RWY6_SCOMX</name>
<protein>
    <submittedName>
        <fullName evidence="2">Uncharacterized protein</fullName>
    </submittedName>
</protein>
<evidence type="ECO:0000256" key="1">
    <source>
        <dbReference type="SAM" id="MobiDB-lite"/>
    </source>
</evidence>
<sequence length="148" mass="16800">MVSPRRWSHSSSSEEKQEGGERLSEALTRAAWKISSCDITILRDMYFLELAKLESNGGHAKCLAVVKGNYAVIRWYIRWKHTTQEPSANSTSSPQEDGKRKIWRRAAMTGEEKVAEECIELLQLDLISPPVSTMATDDYRVKNERPTA</sequence>
<organism evidence="2 3">
    <name type="scientific">Scophthalmus maximus</name>
    <name type="common">Turbot</name>
    <name type="synonym">Psetta maxima</name>
    <dbReference type="NCBI Taxonomy" id="52904"/>
    <lineage>
        <taxon>Eukaryota</taxon>
        <taxon>Metazoa</taxon>
        <taxon>Chordata</taxon>
        <taxon>Craniata</taxon>
        <taxon>Vertebrata</taxon>
        <taxon>Euteleostomi</taxon>
        <taxon>Actinopterygii</taxon>
        <taxon>Neopterygii</taxon>
        <taxon>Teleostei</taxon>
        <taxon>Neoteleostei</taxon>
        <taxon>Acanthomorphata</taxon>
        <taxon>Carangaria</taxon>
        <taxon>Pleuronectiformes</taxon>
        <taxon>Pleuronectoidei</taxon>
        <taxon>Scophthalmidae</taxon>
        <taxon>Scophthalmus</taxon>
    </lineage>
</organism>
<feature type="region of interest" description="Disordered" evidence="1">
    <location>
        <begin position="1"/>
        <end position="21"/>
    </location>
</feature>
<gene>
    <name evidence="2" type="ORF">F2P81_021360</name>
</gene>
<dbReference type="AlphaFoldDB" id="A0A6A4RWY6"/>
<evidence type="ECO:0000313" key="2">
    <source>
        <dbReference type="EMBL" id="KAF0026623.1"/>
    </source>
</evidence>
<dbReference type="EMBL" id="VEVO01000019">
    <property type="protein sequence ID" value="KAF0026623.1"/>
    <property type="molecule type" value="Genomic_DNA"/>
</dbReference>
<reference evidence="2 3" key="1">
    <citation type="submission" date="2019-06" db="EMBL/GenBank/DDBJ databases">
        <title>Draft genomes of female and male turbot (Scophthalmus maximus).</title>
        <authorList>
            <person name="Xu H."/>
            <person name="Xu X.-W."/>
            <person name="Shao C."/>
            <person name="Chen S."/>
        </authorList>
    </citation>
    <scope>NUCLEOTIDE SEQUENCE [LARGE SCALE GENOMIC DNA]</scope>
    <source>
        <strain evidence="2">Ysfricsl-2016a</strain>
        <tissue evidence="2">Blood</tissue>
    </source>
</reference>
<accession>A0A6A4RWY6</accession>
<proteinExistence type="predicted"/>
<comment type="caution">
    <text evidence="2">The sequence shown here is derived from an EMBL/GenBank/DDBJ whole genome shotgun (WGS) entry which is preliminary data.</text>
</comment>
<dbReference type="Proteomes" id="UP000438429">
    <property type="component" value="Unassembled WGS sequence"/>
</dbReference>